<dbReference type="Gene3D" id="3.30.750.24">
    <property type="entry name" value="STAS domain"/>
    <property type="match status" value="1"/>
</dbReference>
<gene>
    <name evidence="5" type="ORF">BJ969_002748</name>
</gene>
<comment type="similarity">
    <text evidence="1 2">Belongs to the anti-sigma-factor antagonist family.</text>
</comment>
<reference evidence="5 6" key="1">
    <citation type="submission" date="2020-08" db="EMBL/GenBank/DDBJ databases">
        <title>Sequencing the genomes of 1000 actinobacteria strains.</title>
        <authorList>
            <person name="Klenk H.-P."/>
        </authorList>
    </citation>
    <scope>NUCLEOTIDE SEQUENCE [LARGE SCALE GENOMIC DNA]</scope>
    <source>
        <strain evidence="5 6">DSM 45582</strain>
    </source>
</reference>
<evidence type="ECO:0000259" key="4">
    <source>
        <dbReference type="PROSITE" id="PS50801"/>
    </source>
</evidence>
<feature type="compositionally biased region" description="Basic residues" evidence="3">
    <location>
        <begin position="14"/>
        <end position="27"/>
    </location>
</feature>
<feature type="region of interest" description="Disordered" evidence="3">
    <location>
        <begin position="1"/>
        <end position="46"/>
    </location>
</feature>
<sequence length="164" mass="17813">MILANTGNSDRTAQHRRHPAGPPRHRTIAPPRDAGEPITGTPAHTRSLRLSVQRPDPGVVVVRVGGEIDLSSAPRLAELVRQRLTAATLRAVVLDLSEVTFFGSAGLELLLHAQRRAEGRRTPLYVVFGTGAVHRLIRLTGLTDRFTSRDTATEAVAAIRHHHG</sequence>
<dbReference type="InterPro" id="IPR003658">
    <property type="entry name" value="Anti-sigma_ant"/>
</dbReference>
<proteinExistence type="inferred from homology"/>
<dbReference type="SUPFAM" id="SSF52091">
    <property type="entry name" value="SpoIIaa-like"/>
    <property type="match status" value="1"/>
</dbReference>
<dbReference type="CDD" id="cd07043">
    <property type="entry name" value="STAS_anti-anti-sigma_factors"/>
    <property type="match status" value="1"/>
</dbReference>
<name>A0A840NCK6_9PSEU</name>
<dbReference type="NCBIfam" id="TIGR00377">
    <property type="entry name" value="ant_ant_sig"/>
    <property type="match status" value="1"/>
</dbReference>
<dbReference type="PROSITE" id="PS50801">
    <property type="entry name" value="STAS"/>
    <property type="match status" value="1"/>
</dbReference>
<evidence type="ECO:0000256" key="2">
    <source>
        <dbReference type="RuleBase" id="RU003749"/>
    </source>
</evidence>
<feature type="domain" description="STAS" evidence="4">
    <location>
        <begin position="57"/>
        <end position="159"/>
    </location>
</feature>
<dbReference type="InterPro" id="IPR036513">
    <property type="entry name" value="STAS_dom_sf"/>
</dbReference>
<dbReference type="Proteomes" id="UP000580474">
    <property type="component" value="Unassembled WGS sequence"/>
</dbReference>
<comment type="caution">
    <text evidence="5">The sequence shown here is derived from an EMBL/GenBank/DDBJ whole genome shotgun (WGS) entry which is preliminary data.</text>
</comment>
<dbReference type="AlphaFoldDB" id="A0A840NCK6"/>
<dbReference type="InterPro" id="IPR002645">
    <property type="entry name" value="STAS_dom"/>
</dbReference>
<dbReference type="PANTHER" id="PTHR33495:SF2">
    <property type="entry name" value="ANTI-SIGMA FACTOR ANTAGONIST TM_1081-RELATED"/>
    <property type="match status" value="1"/>
</dbReference>
<keyword evidence="6" id="KW-1185">Reference proteome</keyword>
<dbReference type="PANTHER" id="PTHR33495">
    <property type="entry name" value="ANTI-SIGMA FACTOR ANTAGONIST TM_1081-RELATED-RELATED"/>
    <property type="match status" value="1"/>
</dbReference>
<dbReference type="GO" id="GO:0043856">
    <property type="term" value="F:anti-sigma factor antagonist activity"/>
    <property type="evidence" value="ECO:0007669"/>
    <property type="project" value="InterPro"/>
</dbReference>
<accession>A0A840NCK6</accession>
<dbReference type="RefSeq" id="WP_343071390.1">
    <property type="nucleotide sequence ID" value="NZ_JACHIV010000001.1"/>
</dbReference>
<evidence type="ECO:0000313" key="5">
    <source>
        <dbReference type="EMBL" id="MBB5069660.1"/>
    </source>
</evidence>
<evidence type="ECO:0000313" key="6">
    <source>
        <dbReference type="Proteomes" id="UP000580474"/>
    </source>
</evidence>
<dbReference type="Pfam" id="PF01740">
    <property type="entry name" value="STAS"/>
    <property type="match status" value="1"/>
</dbReference>
<feature type="compositionally biased region" description="Polar residues" evidence="3">
    <location>
        <begin position="1"/>
        <end position="11"/>
    </location>
</feature>
<dbReference type="EMBL" id="JACHIV010000001">
    <property type="protein sequence ID" value="MBB5069660.1"/>
    <property type="molecule type" value="Genomic_DNA"/>
</dbReference>
<organism evidence="5 6">
    <name type="scientific">Saccharopolyspora gloriosae</name>
    <dbReference type="NCBI Taxonomy" id="455344"/>
    <lineage>
        <taxon>Bacteria</taxon>
        <taxon>Bacillati</taxon>
        <taxon>Actinomycetota</taxon>
        <taxon>Actinomycetes</taxon>
        <taxon>Pseudonocardiales</taxon>
        <taxon>Pseudonocardiaceae</taxon>
        <taxon>Saccharopolyspora</taxon>
    </lineage>
</organism>
<evidence type="ECO:0000256" key="3">
    <source>
        <dbReference type="SAM" id="MobiDB-lite"/>
    </source>
</evidence>
<evidence type="ECO:0000256" key="1">
    <source>
        <dbReference type="ARBA" id="ARBA00009013"/>
    </source>
</evidence>
<protein>
    <recommendedName>
        <fullName evidence="2">Anti-sigma factor antagonist</fullName>
    </recommendedName>
</protein>